<keyword evidence="4 6" id="KW-1133">Transmembrane helix</keyword>
<evidence type="ECO:0000256" key="4">
    <source>
        <dbReference type="ARBA" id="ARBA00022989"/>
    </source>
</evidence>
<evidence type="ECO:0000313" key="10">
    <source>
        <dbReference type="Proteomes" id="UP000535937"/>
    </source>
</evidence>
<dbReference type="Pfam" id="PF05231">
    <property type="entry name" value="MASE1"/>
    <property type="match status" value="1"/>
</dbReference>
<dbReference type="PROSITE" id="PS50887">
    <property type="entry name" value="GGDEF"/>
    <property type="match status" value="1"/>
</dbReference>
<dbReference type="InterPro" id="IPR052155">
    <property type="entry name" value="Biofilm_reg_signaling"/>
</dbReference>
<evidence type="ECO:0000256" key="3">
    <source>
        <dbReference type="ARBA" id="ARBA00022692"/>
    </source>
</evidence>
<dbReference type="AlphaFoldDB" id="A0A7W4WEF4"/>
<dbReference type="GO" id="GO:0005886">
    <property type="term" value="C:plasma membrane"/>
    <property type="evidence" value="ECO:0007669"/>
    <property type="project" value="UniProtKB-SubCell"/>
</dbReference>
<dbReference type="InterPro" id="IPR043128">
    <property type="entry name" value="Rev_trsase/Diguanyl_cyclase"/>
</dbReference>
<feature type="transmembrane region" description="Helical" evidence="6">
    <location>
        <begin position="59"/>
        <end position="81"/>
    </location>
</feature>
<gene>
    <name evidence="9" type="ORF">FHS09_003558</name>
</gene>
<dbReference type="SMART" id="SM00052">
    <property type="entry name" value="EAL"/>
    <property type="match status" value="1"/>
</dbReference>
<dbReference type="CDD" id="cd01949">
    <property type="entry name" value="GGDEF"/>
    <property type="match status" value="1"/>
</dbReference>
<comment type="subcellular location">
    <subcellularLocation>
        <location evidence="1">Cell membrane</location>
        <topology evidence="1">Multi-pass membrane protein</topology>
    </subcellularLocation>
</comment>
<evidence type="ECO:0000256" key="2">
    <source>
        <dbReference type="ARBA" id="ARBA00022475"/>
    </source>
</evidence>
<feature type="transmembrane region" description="Helical" evidence="6">
    <location>
        <begin position="156"/>
        <end position="176"/>
    </location>
</feature>
<dbReference type="Pfam" id="PF00563">
    <property type="entry name" value="EAL"/>
    <property type="match status" value="1"/>
</dbReference>
<evidence type="ECO:0000256" key="1">
    <source>
        <dbReference type="ARBA" id="ARBA00004651"/>
    </source>
</evidence>
<evidence type="ECO:0000256" key="5">
    <source>
        <dbReference type="ARBA" id="ARBA00023136"/>
    </source>
</evidence>
<organism evidence="9 10">
    <name type="scientific">Microbulbifer rhizosphaerae</name>
    <dbReference type="NCBI Taxonomy" id="1562603"/>
    <lineage>
        <taxon>Bacteria</taxon>
        <taxon>Pseudomonadati</taxon>
        <taxon>Pseudomonadota</taxon>
        <taxon>Gammaproteobacteria</taxon>
        <taxon>Cellvibrionales</taxon>
        <taxon>Microbulbiferaceae</taxon>
        <taxon>Microbulbifer</taxon>
    </lineage>
</organism>
<dbReference type="InterPro" id="IPR000160">
    <property type="entry name" value="GGDEF_dom"/>
</dbReference>
<dbReference type="SUPFAM" id="SSF141868">
    <property type="entry name" value="EAL domain-like"/>
    <property type="match status" value="1"/>
</dbReference>
<evidence type="ECO:0000313" key="9">
    <source>
        <dbReference type="EMBL" id="MBB3062709.1"/>
    </source>
</evidence>
<dbReference type="InterPro" id="IPR029787">
    <property type="entry name" value="Nucleotide_cyclase"/>
</dbReference>
<dbReference type="NCBIfam" id="TIGR00254">
    <property type="entry name" value="GGDEF"/>
    <property type="match status" value="1"/>
</dbReference>
<dbReference type="Gene3D" id="3.30.70.270">
    <property type="match status" value="1"/>
</dbReference>
<dbReference type="RefSeq" id="WP_183462239.1">
    <property type="nucleotide sequence ID" value="NZ_JACHWZ010000019.1"/>
</dbReference>
<feature type="transmembrane region" description="Helical" evidence="6">
    <location>
        <begin position="188"/>
        <end position="209"/>
    </location>
</feature>
<keyword evidence="5 6" id="KW-0472">Membrane</keyword>
<dbReference type="Proteomes" id="UP000535937">
    <property type="component" value="Unassembled WGS sequence"/>
</dbReference>
<dbReference type="EMBL" id="JACHWZ010000019">
    <property type="protein sequence ID" value="MBB3062709.1"/>
    <property type="molecule type" value="Genomic_DNA"/>
</dbReference>
<comment type="caution">
    <text evidence="9">The sequence shown here is derived from an EMBL/GenBank/DDBJ whole genome shotgun (WGS) entry which is preliminary data.</text>
</comment>
<dbReference type="Gene3D" id="3.20.20.450">
    <property type="entry name" value="EAL domain"/>
    <property type="match status" value="1"/>
</dbReference>
<protein>
    <submittedName>
        <fullName evidence="9">Diguanylate cyclase (GGDEF)-like protein</fullName>
    </submittedName>
</protein>
<dbReference type="PANTHER" id="PTHR44757">
    <property type="entry name" value="DIGUANYLATE CYCLASE DGCP"/>
    <property type="match status" value="1"/>
</dbReference>
<feature type="domain" description="GGDEF" evidence="8">
    <location>
        <begin position="330"/>
        <end position="463"/>
    </location>
</feature>
<feature type="domain" description="EAL" evidence="7">
    <location>
        <begin position="474"/>
        <end position="727"/>
    </location>
</feature>
<name>A0A7W4WEF4_9GAMM</name>
<sequence>MQSQSRQSPYVPAVLLAVLSAVFYILCKKFLSGGNGGAAIWFADAVAIAFLYRHHYRHWPLLIAAFLSAIIAAGVGVGFGILLAIQYALACLSEVLPAALLLRRFCPREDYFDGLWPWARFTLFSAVLPPLCSAAVGAMVADASGRGSFSEVFPPWYIANAVGILVLLPIALQCRWSTLHSLFRGVDLGRFLVVGALAISCILLILPLATHPFVFASLPLIWAASRLKLLHTLAVIFVAILLMSMHFAGVDRAAQGDGFFLFLAVFASAIPAYVMAVSANIERHRNARIVEMESDLSYRASHDDLTGLPNREAFKRELLEAIGGARENGERHALVHIDLDGFKLINDSAGHLAGDALLQKISRQLGGLLHPTDRVARLGGDEFGLLFFRSTKEQARARCEELLRGITALRFPWRGRVYGVGASAGITEINRHNSRLEDLLSQADVACYSAKHARRGTVMLYEIARSAAAEQHSEIIMASTIREALDRQRLTLCAQPIAPAANTGSVDHYEVLVRMQDDRGEPVMPAAFIPAAERYGLMLQIDCWVVDEILLRRAHQVAGAGFHFSLNISAEALGDSGFQRHLIEMLEHTPIPTRRIGFEITETAMVNQMDRASEFVASLRQMGCKVALDDFGNGLSSFSYLKAFAIDFIKIDGSFVREMESNVVDPIIVESIHQVAHRLGARTIAEYVESASVAALLHSIGVDFVQGYHIGPPLPLEQLLYVGTQLENSGRMELG</sequence>
<feature type="transmembrane region" description="Helical" evidence="6">
    <location>
        <begin position="118"/>
        <end position="141"/>
    </location>
</feature>
<dbReference type="InterPro" id="IPR007895">
    <property type="entry name" value="MASE1"/>
</dbReference>
<accession>A0A7W4WEF4</accession>
<feature type="transmembrane region" description="Helical" evidence="6">
    <location>
        <begin position="9"/>
        <end position="26"/>
    </location>
</feature>
<dbReference type="Pfam" id="PF00990">
    <property type="entry name" value="GGDEF"/>
    <property type="match status" value="1"/>
</dbReference>
<keyword evidence="10" id="KW-1185">Reference proteome</keyword>
<proteinExistence type="predicted"/>
<dbReference type="SUPFAM" id="SSF55073">
    <property type="entry name" value="Nucleotide cyclase"/>
    <property type="match status" value="1"/>
</dbReference>
<feature type="transmembrane region" description="Helical" evidence="6">
    <location>
        <begin position="259"/>
        <end position="279"/>
    </location>
</feature>
<feature type="transmembrane region" description="Helical" evidence="6">
    <location>
        <begin position="229"/>
        <end position="247"/>
    </location>
</feature>
<dbReference type="CDD" id="cd01948">
    <property type="entry name" value="EAL"/>
    <property type="match status" value="1"/>
</dbReference>
<evidence type="ECO:0000256" key="6">
    <source>
        <dbReference type="SAM" id="Phobius"/>
    </source>
</evidence>
<dbReference type="InterPro" id="IPR035919">
    <property type="entry name" value="EAL_sf"/>
</dbReference>
<reference evidence="9 10" key="1">
    <citation type="submission" date="2020-08" db="EMBL/GenBank/DDBJ databases">
        <title>Genomic Encyclopedia of Type Strains, Phase III (KMG-III): the genomes of soil and plant-associated and newly described type strains.</title>
        <authorList>
            <person name="Whitman W."/>
        </authorList>
    </citation>
    <scope>NUCLEOTIDE SEQUENCE [LARGE SCALE GENOMIC DNA]</scope>
    <source>
        <strain evidence="9 10">CECT 8799</strain>
    </source>
</reference>
<dbReference type="SMART" id="SM00267">
    <property type="entry name" value="GGDEF"/>
    <property type="match status" value="1"/>
</dbReference>
<dbReference type="PROSITE" id="PS50883">
    <property type="entry name" value="EAL"/>
    <property type="match status" value="1"/>
</dbReference>
<keyword evidence="2" id="KW-1003">Cell membrane</keyword>
<dbReference type="InterPro" id="IPR001633">
    <property type="entry name" value="EAL_dom"/>
</dbReference>
<keyword evidence="3 6" id="KW-0812">Transmembrane</keyword>
<evidence type="ECO:0000259" key="7">
    <source>
        <dbReference type="PROSITE" id="PS50883"/>
    </source>
</evidence>
<feature type="transmembrane region" description="Helical" evidence="6">
    <location>
        <begin position="32"/>
        <end position="52"/>
    </location>
</feature>
<evidence type="ECO:0000259" key="8">
    <source>
        <dbReference type="PROSITE" id="PS50887"/>
    </source>
</evidence>
<dbReference type="PANTHER" id="PTHR44757:SF4">
    <property type="entry name" value="DIGUANYLATE CYCLASE DGCE-RELATED"/>
    <property type="match status" value="1"/>
</dbReference>